<dbReference type="InterPro" id="IPR029787">
    <property type="entry name" value="Nucleotide_cyclase"/>
</dbReference>
<dbReference type="Gene3D" id="3.30.70.270">
    <property type="match status" value="1"/>
</dbReference>
<dbReference type="InterPro" id="IPR035919">
    <property type="entry name" value="EAL_sf"/>
</dbReference>
<sequence>MLLATLLPPTAALFALIGIGASERLADAERDVGRLAALRAEQQTALLGKTQLMLAALARQPALRALPLDPAACAMAAQAARADTPWLRGIAVTDGAGVITCSNNNSGLGVSLADRAYLQQAITTRRPVVSPLLASRVDAVAQIIVALPLDNDHDGAVDLLLLGVVDIARLLDASSGIPLGTDTMRLFDGAGRLVASLPPAPDQVGQGFADHPFWRSVLAQGGTGVHHGPGLSGEERIKGFARIEGTDAVVAVGRSEAAVMAPVAALIRNAALLALAGLGLAILVAWVFGRAILVRDIGRLAEAARRWQPGGPAVFPAAAPGRFAATELQALHAALAAMEACHATVLHRVEEKRRLLDIVTGSMAQGLAAWDADWRLTLANPAYARMLGLPEDMGRPGRSFIEIARALAERGFFGPGDPAMLAAMRLRQVAQDRPETREVVRPDGRVLEVADRMLPNGGMVTTFTDVTERREAEARTIHMARHDALTGLPNRTQMQERLADLLAEAGPQGRRFALLYLDLDRFKWVNDTLGHQAGDALLVAVADRIRNRTRTRRDGGDLVVRLGGDEFVVVTAPVLGLDRDAAEEAAGLAARLITALSDPVEIEGQQVVVGASVGIALFPAHGMDARRLLQHADLALYRAKEDGRGCWRFFEPEMDEQAQQRRRLEMDLRRALAEAPEEFVLHYQPAVEIAGGRVTGFEALLRWQHPERGLVAPQEFIGLAEEIGAIEALGELVLRRACAEAARWPDQRLRLAVNLSALQFRREHLTALIHAVLEESGLDPRRLELEITEGVLLNQTAQTMATLRGLRDAGVRIAMDDFGTGYSSLSYLRSFPFDRVKIDRAFVRDLASRPCDATIVRAVTTICAGLGMATTAEGVETEEQLRLLAALDCNEAQGFLFGRPVPAAQIPQTLARLAALAG</sequence>
<dbReference type="EMBL" id="NRSG01000342">
    <property type="protein sequence ID" value="MBK1661651.1"/>
    <property type="molecule type" value="Genomic_DNA"/>
</dbReference>
<feature type="domain" description="GGDEF" evidence="2">
    <location>
        <begin position="510"/>
        <end position="652"/>
    </location>
</feature>
<name>A0ABS1D523_9PROT</name>
<evidence type="ECO:0008006" key="5">
    <source>
        <dbReference type="Google" id="ProtNLM"/>
    </source>
</evidence>
<dbReference type="CDD" id="cd01948">
    <property type="entry name" value="EAL"/>
    <property type="match status" value="1"/>
</dbReference>
<dbReference type="PANTHER" id="PTHR44757:SF2">
    <property type="entry name" value="BIOFILM ARCHITECTURE MAINTENANCE PROTEIN MBAA"/>
    <property type="match status" value="1"/>
</dbReference>
<dbReference type="InterPro" id="IPR043128">
    <property type="entry name" value="Rev_trsase/Diguanyl_cyclase"/>
</dbReference>
<dbReference type="Pfam" id="PF00990">
    <property type="entry name" value="GGDEF"/>
    <property type="match status" value="1"/>
</dbReference>
<dbReference type="PANTHER" id="PTHR44757">
    <property type="entry name" value="DIGUANYLATE CYCLASE DGCP"/>
    <property type="match status" value="1"/>
</dbReference>
<proteinExistence type="predicted"/>
<keyword evidence="4" id="KW-1185">Reference proteome</keyword>
<dbReference type="Gene3D" id="3.20.20.450">
    <property type="entry name" value="EAL domain"/>
    <property type="match status" value="1"/>
</dbReference>
<dbReference type="SUPFAM" id="SSF141868">
    <property type="entry name" value="EAL domain-like"/>
    <property type="match status" value="1"/>
</dbReference>
<dbReference type="InterPro" id="IPR035965">
    <property type="entry name" value="PAS-like_dom_sf"/>
</dbReference>
<dbReference type="CDD" id="cd01949">
    <property type="entry name" value="GGDEF"/>
    <property type="match status" value="1"/>
</dbReference>
<dbReference type="InterPro" id="IPR000160">
    <property type="entry name" value="GGDEF_dom"/>
</dbReference>
<dbReference type="InterPro" id="IPR052155">
    <property type="entry name" value="Biofilm_reg_signaling"/>
</dbReference>
<dbReference type="CDD" id="cd12914">
    <property type="entry name" value="PDC1_DGC_like"/>
    <property type="match status" value="1"/>
</dbReference>
<comment type="caution">
    <text evidence="3">The sequence shown here is derived from an EMBL/GenBank/DDBJ whole genome shotgun (WGS) entry which is preliminary data.</text>
</comment>
<organism evidence="3 4">
    <name type="scientific">Paracraurococcus ruber</name>
    <dbReference type="NCBI Taxonomy" id="77675"/>
    <lineage>
        <taxon>Bacteria</taxon>
        <taxon>Pseudomonadati</taxon>
        <taxon>Pseudomonadota</taxon>
        <taxon>Alphaproteobacteria</taxon>
        <taxon>Acetobacterales</taxon>
        <taxon>Roseomonadaceae</taxon>
        <taxon>Paracraurococcus</taxon>
    </lineage>
</organism>
<dbReference type="SUPFAM" id="SSF55073">
    <property type="entry name" value="Nucleotide cyclase"/>
    <property type="match status" value="1"/>
</dbReference>
<reference evidence="3 4" key="1">
    <citation type="journal article" date="2020" name="Microorganisms">
        <title>Osmotic Adaptation and Compatible Solute Biosynthesis of Phototrophic Bacteria as Revealed from Genome Analyses.</title>
        <authorList>
            <person name="Imhoff J.F."/>
            <person name="Rahn T."/>
            <person name="Kunzel S."/>
            <person name="Keller A."/>
            <person name="Neulinger S.C."/>
        </authorList>
    </citation>
    <scope>NUCLEOTIDE SEQUENCE [LARGE SCALE GENOMIC DNA]</scope>
    <source>
        <strain evidence="3 4">DSM 15382</strain>
    </source>
</reference>
<dbReference type="SMART" id="SM00267">
    <property type="entry name" value="GGDEF"/>
    <property type="match status" value="1"/>
</dbReference>
<dbReference type="InterPro" id="IPR000014">
    <property type="entry name" value="PAS"/>
</dbReference>
<dbReference type="SMART" id="SM00052">
    <property type="entry name" value="EAL"/>
    <property type="match status" value="1"/>
</dbReference>
<dbReference type="Gene3D" id="3.30.450.20">
    <property type="entry name" value="PAS domain"/>
    <property type="match status" value="3"/>
</dbReference>
<evidence type="ECO:0000313" key="4">
    <source>
        <dbReference type="Proteomes" id="UP000697995"/>
    </source>
</evidence>
<evidence type="ECO:0000259" key="2">
    <source>
        <dbReference type="PROSITE" id="PS50887"/>
    </source>
</evidence>
<dbReference type="Pfam" id="PF00563">
    <property type="entry name" value="EAL"/>
    <property type="match status" value="1"/>
</dbReference>
<accession>A0ABS1D523</accession>
<dbReference type="CDD" id="cd12915">
    <property type="entry name" value="PDC2_DGC_like"/>
    <property type="match status" value="1"/>
</dbReference>
<dbReference type="PROSITE" id="PS50887">
    <property type="entry name" value="GGDEF"/>
    <property type="match status" value="1"/>
</dbReference>
<dbReference type="PROSITE" id="PS50883">
    <property type="entry name" value="EAL"/>
    <property type="match status" value="1"/>
</dbReference>
<dbReference type="SUPFAM" id="SSF55785">
    <property type="entry name" value="PYP-like sensor domain (PAS domain)"/>
    <property type="match status" value="1"/>
</dbReference>
<evidence type="ECO:0000259" key="1">
    <source>
        <dbReference type="PROSITE" id="PS50883"/>
    </source>
</evidence>
<evidence type="ECO:0000313" key="3">
    <source>
        <dbReference type="EMBL" id="MBK1661651.1"/>
    </source>
</evidence>
<dbReference type="InterPro" id="IPR001633">
    <property type="entry name" value="EAL_dom"/>
</dbReference>
<dbReference type="CDD" id="cd00130">
    <property type="entry name" value="PAS"/>
    <property type="match status" value="1"/>
</dbReference>
<protein>
    <recommendedName>
        <fullName evidence="5">Diguanylate cyclase</fullName>
    </recommendedName>
</protein>
<dbReference type="Proteomes" id="UP000697995">
    <property type="component" value="Unassembled WGS sequence"/>
</dbReference>
<dbReference type="Pfam" id="PF12860">
    <property type="entry name" value="PAS_7"/>
    <property type="match status" value="1"/>
</dbReference>
<feature type="domain" description="EAL" evidence="1">
    <location>
        <begin position="661"/>
        <end position="914"/>
    </location>
</feature>
<gene>
    <name evidence="3" type="ORF">CKO45_25935</name>
</gene>
<dbReference type="NCBIfam" id="TIGR00254">
    <property type="entry name" value="GGDEF"/>
    <property type="match status" value="1"/>
</dbReference>